<sequence>MSGLTIFIVDDEQESINALRIKLERYCKNITIVGSTTNAEEVPGLLNSLEVDLLFTDVEMPGMDGFQLLNLLKHKDFDVIMVTAFSQYAIKAIKANAVDYLLKPVDITELKEAVDKVSERRSRPESSNHVASVENVNQQRKITLTSAKDIYYVPIEDILYIHGENNYSTFHLADQQKIVVSKTLKEYESTLPEQDFFRIHKSFLININHLHKINKGIELQAVMKDGKHIEVSTRRKTDFIKKMERFNLKK</sequence>
<evidence type="ECO:0000259" key="3">
    <source>
        <dbReference type="PROSITE" id="PS50930"/>
    </source>
</evidence>
<proteinExistence type="predicted"/>
<dbReference type="CDD" id="cd17536">
    <property type="entry name" value="REC_YesN-like"/>
    <property type="match status" value="1"/>
</dbReference>
<evidence type="ECO:0000256" key="1">
    <source>
        <dbReference type="PROSITE-ProRule" id="PRU00169"/>
    </source>
</evidence>
<dbReference type="PANTHER" id="PTHR37299:SF1">
    <property type="entry name" value="STAGE 0 SPORULATION PROTEIN A HOMOLOG"/>
    <property type="match status" value="1"/>
</dbReference>
<accession>A0A972JHE6</accession>
<dbReference type="InterPro" id="IPR007492">
    <property type="entry name" value="LytTR_DNA-bd_dom"/>
</dbReference>
<dbReference type="SMART" id="SM00850">
    <property type="entry name" value="LytTR"/>
    <property type="match status" value="1"/>
</dbReference>
<name>A0A972JHE6_9FLAO</name>
<feature type="modified residue" description="4-aspartylphosphate" evidence="1">
    <location>
        <position position="57"/>
    </location>
</feature>
<dbReference type="Pfam" id="PF00072">
    <property type="entry name" value="Response_reg"/>
    <property type="match status" value="1"/>
</dbReference>
<dbReference type="SMART" id="SM00448">
    <property type="entry name" value="REC"/>
    <property type="match status" value="1"/>
</dbReference>
<evidence type="ECO:0000313" key="5">
    <source>
        <dbReference type="Proteomes" id="UP000712080"/>
    </source>
</evidence>
<dbReference type="GO" id="GO:0003677">
    <property type="term" value="F:DNA binding"/>
    <property type="evidence" value="ECO:0007669"/>
    <property type="project" value="InterPro"/>
</dbReference>
<comment type="caution">
    <text evidence="4">The sequence shown here is derived from an EMBL/GenBank/DDBJ whole genome shotgun (WGS) entry which is preliminary data.</text>
</comment>
<dbReference type="InterPro" id="IPR011006">
    <property type="entry name" value="CheY-like_superfamily"/>
</dbReference>
<dbReference type="Gene3D" id="2.40.50.1020">
    <property type="entry name" value="LytTr DNA-binding domain"/>
    <property type="match status" value="1"/>
</dbReference>
<dbReference type="InterPro" id="IPR001789">
    <property type="entry name" value="Sig_transdc_resp-reg_receiver"/>
</dbReference>
<dbReference type="Gene3D" id="3.40.50.2300">
    <property type="match status" value="1"/>
</dbReference>
<dbReference type="AlphaFoldDB" id="A0A972JHE6"/>
<dbReference type="RefSeq" id="WP_169526880.1">
    <property type="nucleotide sequence ID" value="NZ_JAAMPU010000103.1"/>
</dbReference>
<dbReference type="EMBL" id="JAAMPU010000103">
    <property type="protein sequence ID" value="NMH27840.1"/>
    <property type="molecule type" value="Genomic_DNA"/>
</dbReference>
<gene>
    <name evidence="4" type="ORF">G6047_07340</name>
</gene>
<evidence type="ECO:0000313" key="4">
    <source>
        <dbReference type="EMBL" id="NMH27840.1"/>
    </source>
</evidence>
<dbReference type="PANTHER" id="PTHR37299">
    <property type="entry name" value="TRANSCRIPTIONAL REGULATOR-RELATED"/>
    <property type="match status" value="1"/>
</dbReference>
<dbReference type="SUPFAM" id="SSF52172">
    <property type="entry name" value="CheY-like"/>
    <property type="match status" value="1"/>
</dbReference>
<dbReference type="InterPro" id="IPR046947">
    <property type="entry name" value="LytR-like"/>
</dbReference>
<protein>
    <submittedName>
        <fullName evidence="4">Response regulator transcription factor</fullName>
    </submittedName>
</protein>
<feature type="domain" description="Response regulatory" evidence="2">
    <location>
        <begin position="5"/>
        <end position="118"/>
    </location>
</feature>
<keyword evidence="1" id="KW-0597">Phosphoprotein</keyword>
<dbReference type="PROSITE" id="PS50110">
    <property type="entry name" value="RESPONSE_REGULATORY"/>
    <property type="match status" value="1"/>
</dbReference>
<evidence type="ECO:0000259" key="2">
    <source>
        <dbReference type="PROSITE" id="PS50110"/>
    </source>
</evidence>
<dbReference type="Proteomes" id="UP000712080">
    <property type="component" value="Unassembled WGS sequence"/>
</dbReference>
<organism evidence="4 5">
    <name type="scientific">Flavobacterium silvaticum</name>
    <dbReference type="NCBI Taxonomy" id="1852020"/>
    <lineage>
        <taxon>Bacteria</taxon>
        <taxon>Pseudomonadati</taxon>
        <taxon>Bacteroidota</taxon>
        <taxon>Flavobacteriia</taxon>
        <taxon>Flavobacteriales</taxon>
        <taxon>Flavobacteriaceae</taxon>
        <taxon>Flavobacterium</taxon>
    </lineage>
</organism>
<feature type="domain" description="HTH LytTR-type" evidence="3">
    <location>
        <begin position="142"/>
        <end position="245"/>
    </location>
</feature>
<dbReference type="GO" id="GO:0000156">
    <property type="term" value="F:phosphorelay response regulator activity"/>
    <property type="evidence" value="ECO:0007669"/>
    <property type="project" value="InterPro"/>
</dbReference>
<keyword evidence="5" id="KW-1185">Reference proteome</keyword>
<dbReference type="PROSITE" id="PS50930">
    <property type="entry name" value="HTH_LYTTR"/>
    <property type="match status" value="1"/>
</dbReference>
<dbReference type="Pfam" id="PF04397">
    <property type="entry name" value="LytTR"/>
    <property type="match status" value="1"/>
</dbReference>
<reference evidence="4" key="1">
    <citation type="submission" date="2020-02" db="EMBL/GenBank/DDBJ databases">
        <title>Flavobacterium sp. genome.</title>
        <authorList>
            <person name="Jung H.S."/>
            <person name="Baek J.H."/>
            <person name="Jeon C.O."/>
        </authorList>
    </citation>
    <scope>NUCLEOTIDE SEQUENCE</scope>
    <source>
        <strain evidence="4">SE-s28</strain>
    </source>
</reference>